<keyword evidence="1" id="KW-0472">Membrane</keyword>
<gene>
    <name evidence="2" type="ORF">GCM10022200_19070</name>
</gene>
<protein>
    <submittedName>
        <fullName evidence="2">Uncharacterized protein</fullName>
    </submittedName>
</protein>
<accession>A0ABP7AN52</accession>
<keyword evidence="3" id="KW-1185">Reference proteome</keyword>
<name>A0ABP7AN52_9MICO</name>
<keyword evidence="1" id="KW-0812">Transmembrane</keyword>
<evidence type="ECO:0000256" key="1">
    <source>
        <dbReference type="SAM" id="Phobius"/>
    </source>
</evidence>
<proteinExistence type="predicted"/>
<comment type="caution">
    <text evidence="2">The sequence shown here is derived from an EMBL/GenBank/DDBJ whole genome shotgun (WGS) entry which is preliminary data.</text>
</comment>
<dbReference type="RefSeq" id="WP_344737902.1">
    <property type="nucleotide sequence ID" value="NZ_BAAAYU010000005.1"/>
</dbReference>
<sequence>MTQLTEDPQRTVPYGAVFAPAPPRRRAWPWILVVGLVALLAVGAAAVHVWANLSFDQAHASAAQAAVVYEGTAESARVAADGGATEVSAASSIIASAVDDLVDASARAELAEAAGQLDDAVDEAEQLLDVTAPAVDVAKPAWPWELFAAASDLDEAAPALRAQADGLGAVAGAVDAESDALTAAAVQLYASVPAAADALEAEHISARATVMLDFVEAAQRAAGQERAGSGAELAFTAYANAAEALQTSSAAELAEKAGPLLETRLTIEEYARSIAGGVTLDFDWAPVVNGVGGFLGMAGTATWNTGRGGFSTITLSDSVATNWPSLDAQALVTHEVGHAITSKCSDLFDSDDPDQNELWATAWAISMGFDTPGNGTQAYGYPPQELIDIAATCR</sequence>
<reference evidence="3" key="1">
    <citation type="journal article" date="2019" name="Int. J. Syst. Evol. Microbiol.">
        <title>The Global Catalogue of Microorganisms (GCM) 10K type strain sequencing project: providing services to taxonomists for standard genome sequencing and annotation.</title>
        <authorList>
            <consortium name="The Broad Institute Genomics Platform"/>
            <consortium name="The Broad Institute Genome Sequencing Center for Infectious Disease"/>
            <person name="Wu L."/>
            <person name="Ma J."/>
        </authorList>
    </citation>
    <scope>NUCLEOTIDE SEQUENCE [LARGE SCALE GENOMIC DNA]</scope>
    <source>
        <strain evidence="3">JCM 16544</strain>
    </source>
</reference>
<feature type="transmembrane region" description="Helical" evidence="1">
    <location>
        <begin position="30"/>
        <end position="51"/>
    </location>
</feature>
<keyword evidence="1" id="KW-1133">Transmembrane helix</keyword>
<evidence type="ECO:0000313" key="3">
    <source>
        <dbReference type="Proteomes" id="UP001501697"/>
    </source>
</evidence>
<organism evidence="2 3">
    <name type="scientific">Microbacterium awajiense</name>
    <dbReference type="NCBI Taxonomy" id="415214"/>
    <lineage>
        <taxon>Bacteria</taxon>
        <taxon>Bacillati</taxon>
        <taxon>Actinomycetota</taxon>
        <taxon>Actinomycetes</taxon>
        <taxon>Micrococcales</taxon>
        <taxon>Microbacteriaceae</taxon>
        <taxon>Microbacterium</taxon>
    </lineage>
</organism>
<evidence type="ECO:0000313" key="2">
    <source>
        <dbReference type="EMBL" id="GAA3635933.1"/>
    </source>
</evidence>
<dbReference type="Proteomes" id="UP001501697">
    <property type="component" value="Unassembled WGS sequence"/>
</dbReference>
<dbReference type="EMBL" id="BAAAYU010000005">
    <property type="protein sequence ID" value="GAA3635933.1"/>
    <property type="molecule type" value="Genomic_DNA"/>
</dbReference>